<keyword evidence="1" id="KW-1133">Transmembrane helix</keyword>
<proteinExistence type="predicted"/>
<evidence type="ECO:0000313" key="3">
    <source>
        <dbReference type="Proteomes" id="UP000823891"/>
    </source>
</evidence>
<name>A0A9D2SQM8_9FIRM</name>
<dbReference type="InterPro" id="IPR046594">
    <property type="entry name" value="DUF6652"/>
</dbReference>
<keyword evidence="1" id="KW-0812">Transmembrane</keyword>
<keyword evidence="1" id="KW-0472">Membrane</keyword>
<protein>
    <submittedName>
        <fullName evidence="2">Uncharacterized protein</fullName>
    </submittedName>
</protein>
<feature type="transmembrane region" description="Helical" evidence="1">
    <location>
        <begin position="74"/>
        <end position="96"/>
    </location>
</feature>
<sequence length="169" mass="18653">MRSLKFFAVTLMLWPYLGIALLYVPGDVVPSIAFFLYLLLTAAVYGINIINACRWKGEARQLAFWNMLIKLAHIPFHLILFLVGLVFLLAMVVPALLFVSPILIVIFSVISYLLLLTSSAYGVNAIVRGKTGGALSTKAAIVLGILHFLFVTDLISAIIVFVKLRGRRS</sequence>
<dbReference type="AlphaFoldDB" id="A0A9D2SQM8"/>
<feature type="transmembrane region" description="Helical" evidence="1">
    <location>
        <begin position="102"/>
        <end position="127"/>
    </location>
</feature>
<gene>
    <name evidence="2" type="ORF">H9761_13105</name>
</gene>
<dbReference type="Proteomes" id="UP000823891">
    <property type="component" value="Unassembled WGS sequence"/>
</dbReference>
<evidence type="ECO:0000313" key="2">
    <source>
        <dbReference type="EMBL" id="HJC24628.1"/>
    </source>
</evidence>
<evidence type="ECO:0000256" key="1">
    <source>
        <dbReference type="SAM" id="Phobius"/>
    </source>
</evidence>
<dbReference type="Pfam" id="PF20357">
    <property type="entry name" value="DUF6652"/>
    <property type="match status" value="1"/>
</dbReference>
<reference evidence="2" key="2">
    <citation type="submission" date="2021-04" db="EMBL/GenBank/DDBJ databases">
        <authorList>
            <person name="Gilroy R."/>
        </authorList>
    </citation>
    <scope>NUCLEOTIDE SEQUENCE</scope>
    <source>
        <strain evidence="2">USAMLcec2-132</strain>
    </source>
</reference>
<comment type="caution">
    <text evidence="2">The sequence shown here is derived from an EMBL/GenBank/DDBJ whole genome shotgun (WGS) entry which is preliminary data.</text>
</comment>
<feature type="transmembrane region" description="Helical" evidence="1">
    <location>
        <begin position="7"/>
        <end position="26"/>
    </location>
</feature>
<reference evidence="2" key="1">
    <citation type="journal article" date="2021" name="PeerJ">
        <title>Extensive microbial diversity within the chicken gut microbiome revealed by metagenomics and culture.</title>
        <authorList>
            <person name="Gilroy R."/>
            <person name="Ravi A."/>
            <person name="Getino M."/>
            <person name="Pursley I."/>
            <person name="Horton D.L."/>
            <person name="Alikhan N.F."/>
            <person name="Baker D."/>
            <person name="Gharbi K."/>
            <person name="Hall N."/>
            <person name="Watson M."/>
            <person name="Adriaenssens E.M."/>
            <person name="Foster-Nyarko E."/>
            <person name="Jarju S."/>
            <person name="Secka A."/>
            <person name="Antonio M."/>
            <person name="Oren A."/>
            <person name="Chaudhuri R.R."/>
            <person name="La Ragione R."/>
            <person name="Hildebrand F."/>
            <person name="Pallen M.J."/>
        </authorList>
    </citation>
    <scope>NUCLEOTIDE SEQUENCE</scope>
    <source>
        <strain evidence="2">USAMLcec2-132</strain>
    </source>
</reference>
<feature type="transmembrane region" description="Helical" evidence="1">
    <location>
        <begin position="139"/>
        <end position="162"/>
    </location>
</feature>
<dbReference type="EMBL" id="DWWS01000045">
    <property type="protein sequence ID" value="HJC24628.1"/>
    <property type="molecule type" value="Genomic_DNA"/>
</dbReference>
<organism evidence="2 3">
    <name type="scientific">Candidatus Eisenbergiella merdavium</name>
    <dbReference type="NCBI Taxonomy" id="2838551"/>
    <lineage>
        <taxon>Bacteria</taxon>
        <taxon>Bacillati</taxon>
        <taxon>Bacillota</taxon>
        <taxon>Clostridia</taxon>
        <taxon>Lachnospirales</taxon>
        <taxon>Lachnospiraceae</taxon>
        <taxon>Eisenbergiella</taxon>
    </lineage>
</organism>
<accession>A0A9D2SQM8</accession>
<feature type="transmembrane region" description="Helical" evidence="1">
    <location>
        <begin position="32"/>
        <end position="53"/>
    </location>
</feature>